<reference evidence="2" key="1">
    <citation type="submission" date="2020-12" db="UniProtKB">
        <authorList>
            <consortium name="WormBaseParasite"/>
        </authorList>
    </citation>
    <scope>IDENTIFICATION</scope>
    <source>
        <strain evidence="2">MHco3</strain>
    </source>
</reference>
<sequence>MVIIGPKANGNVGGVGFLINSTIAHLVDSHNIVSPRLAVLSLRTNDWVAISVINAYAPTSAAAEEEREEFYRLLKKTIQEEKSYYKLSNDSGHINGFLQRRRNAPRLCVILTTICCRDVYHYKRSTEAGSMDDNYADDVMQQRSRCAQVSVNGESCRKRSLKIVINWEDSLIGSIDEEYFQLVEHLHGRAKKEESLQVANSPSPKAFELIPVRNKASYRP</sequence>
<accession>A0A7I5E7K1</accession>
<keyword evidence="1" id="KW-1185">Reference proteome</keyword>
<dbReference type="OrthoDB" id="5854880at2759"/>
<name>A0A7I5E7K1_HAECO</name>
<evidence type="ECO:0000313" key="2">
    <source>
        <dbReference type="WBParaSite" id="HCON_00049790-00001"/>
    </source>
</evidence>
<dbReference type="WBParaSite" id="HCON_00049790-00001">
    <property type="protein sequence ID" value="HCON_00049790-00001"/>
    <property type="gene ID" value="HCON_00049790"/>
</dbReference>
<dbReference type="AlphaFoldDB" id="A0A7I5E7K1"/>
<evidence type="ECO:0000313" key="1">
    <source>
        <dbReference type="Proteomes" id="UP000025227"/>
    </source>
</evidence>
<dbReference type="Proteomes" id="UP000025227">
    <property type="component" value="Unplaced"/>
</dbReference>
<proteinExistence type="predicted"/>
<organism evidence="1 2">
    <name type="scientific">Haemonchus contortus</name>
    <name type="common">Barber pole worm</name>
    <dbReference type="NCBI Taxonomy" id="6289"/>
    <lineage>
        <taxon>Eukaryota</taxon>
        <taxon>Metazoa</taxon>
        <taxon>Ecdysozoa</taxon>
        <taxon>Nematoda</taxon>
        <taxon>Chromadorea</taxon>
        <taxon>Rhabditida</taxon>
        <taxon>Rhabditina</taxon>
        <taxon>Rhabditomorpha</taxon>
        <taxon>Strongyloidea</taxon>
        <taxon>Trichostrongylidae</taxon>
        <taxon>Haemonchus</taxon>
    </lineage>
</organism>
<protein>
    <submittedName>
        <fullName evidence="2">SET domain-containing protein</fullName>
    </submittedName>
</protein>